<reference evidence="1" key="1">
    <citation type="submission" date="2023-11" db="EMBL/GenBank/DDBJ databases">
        <authorList>
            <person name="Poullet M."/>
        </authorList>
    </citation>
    <scope>NUCLEOTIDE SEQUENCE</scope>
    <source>
        <strain evidence="1">E1834</strain>
    </source>
</reference>
<name>A0ACB0ZGA3_MELEN</name>
<dbReference type="EMBL" id="CAVMJV010000032">
    <property type="protein sequence ID" value="CAK5077377.1"/>
    <property type="molecule type" value="Genomic_DNA"/>
</dbReference>
<protein>
    <submittedName>
        <fullName evidence="1">Uncharacterized protein</fullName>
    </submittedName>
</protein>
<keyword evidence="2" id="KW-1185">Reference proteome</keyword>
<evidence type="ECO:0000313" key="1">
    <source>
        <dbReference type="EMBL" id="CAK5077377.1"/>
    </source>
</evidence>
<accession>A0ACB0ZGA3</accession>
<sequence length="148" mass="17140">MFINHYKSFYSLTKYSATFSYPFYHFSLIFYWRFILFLIISIQNQETLAIFADYTTVPKGTNPTLYDANDFVVQLDDQSFNDTVFCFDPNKIVSNSLFLEENTNNNSLNGSIKSNNNFVSGEVQAEINGRCTSIIVEFYSDWCGHCRA</sequence>
<dbReference type="Proteomes" id="UP001497535">
    <property type="component" value="Unassembled WGS sequence"/>
</dbReference>
<comment type="caution">
    <text evidence="1">The sequence shown here is derived from an EMBL/GenBank/DDBJ whole genome shotgun (WGS) entry which is preliminary data.</text>
</comment>
<gene>
    <name evidence="1" type="ORF">MENTE1834_LOCUS24289</name>
</gene>
<organism evidence="1 2">
    <name type="scientific">Meloidogyne enterolobii</name>
    <name type="common">Root-knot nematode worm</name>
    <name type="synonym">Meloidogyne mayaguensis</name>
    <dbReference type="NCBI Taxonomy" id="390850"/>
    <lineage>
        <taxon>Eukaryota</taxon>
        <taxon>Metazoa</taxon>
        <taxon>Ecdysozoa</taxon>
        <taxon>Nematoda</taxon>
        <taxon>Chromadorea</taxon>
        <taxon>Rhabditida</taxon>
        <taxon>Tylenchina</taxon>
        <taxon>Tylenchomorpha</taxon>
        <taxon>Tylenchoidea</taxon>
        <taxon>Meloidogynidae</taxon>
        <taxon>Meloidogyninae</taxon>
        <taxon>Meloidogyne</taxon>
    </lineage>
</organism>
<proteinExistence type="predicted"/>
<evidence type="ECO:0000313" key="2">
    <source>
        <dbReference type="Proteomes" id="UP001497535"/>
    </source>
</evidence>